<comment type="caution">
    <text evidence="5">The sequence shown here is derived from an EMBL/GenBank/DDBJ whole genome shotgun (WGS) entry which is preliminary data.</text>
</comment>
<evidence type="ECO:0000313" key="5">
    <source>
        <dbReference type="EMBL" id="OAS83949.1"/>
    </source>
</evidence>
<dbReference type="SUPFAM" id="SSF47413">
    <property type="entry name" value="lambda repressor-like DNA-binding domains"/>
    <property type="match status" value="1"/>
</dbReference>
<dbReference type="GO" id="GO:0003677">
    <property type="term" value="F:DNA binding"/>
    <property type="evidence" value="ECO:0007669"/>
    <property type="project" value="UniProtKB-KW"/>
</dbReference>
<dbReference type="InterPro" id="IPR013096">
    <property type="entry name" value="Cupin_2"/>
</dbReference>
<accession>A0A179SSV0</accession>
<evidence type="ECO:0000256" key="2">
    <source>
        <dbReference type="ARBA" id="ARBA00023125"/>
    </source>
</evidence>
<protein>
    <submittedName>
        <fullName evidence="5">XRE family transcriptional regulator</fullName>
    </submittedName>
</protein>
<dbReference type="Gene3D" id="2.60.120.10">
    <property type="entry name" value="Jelly Rolls"/>
    <property type="match status" value="1"/>
</dbReference>
<keyword evidence="1" id="KW-0805">Transcription regulation</keyword>
<keyword evidence="3" id="KW-0804">Transcription</keyword>
<dbReference type="SUPFAM" id="SSF51182">
    <property type="entry name" value="RmlC-like cupins"/>
    <property type="match status" value="1"/>
</dbReference>
<keyword evidence="2" id="KW-0238">DNA-binding</keyword>
<dbReference type="AlphaFoldDB" id="A0A179SSV0"/>
<dbReference type="Proteomes" id="UP000078534">
    <property type="component" value="Unassembled WGS sequence"/>
</dbReference>
<dbReference type="InterPro" id="IPR011051">
    <property type="entry name" value="RmlC_Cupin_sf"/>
</dbReference>
<evidence type="ECO:0000313" key="6">
    <source>
        <dbReference type="Proteomes" id="UP000078534"/>
    </source>
</evidence>
<dbReference type="GO" id="GO:0003700">
    <property type="term" value="F:DNA-binding transcription factor activity"/>
    <property type="evidence" value="ECO:0007669"/>
    <property type="project" value="TreeGrafter"/>
</dbReference>
<dbReference type="GO" id="GO:0005829">
    <property type="term" value="C:cytosol"/>
    <property type="evidence" value="ECO:0007669"/>
    <property type="project" value="TreeGrafter"/>
</dbReference>
<dbReference type="Pfam" id="PF07883">
    <property type="entry name" value="Cupin_2"/>
    <property type="match status" value="1"/>
</dbReference>
<dbReference type="PANTHER" id="PTHR46797:SF23">
    <property type="entry name" value="HTH-TYPE TRANSCRIPTIONAL REGULATOR SUTR"/>
    <property type="match status" value="1"/>
</dbReference>
<dbReference type="SMART" id="SM00530">
    <property type="entry name" value="HTH_XRE"/>
    <property type="match status" value="1"/>
</dbReference>
<dbReference type="Pfam" id="PF01381">
    <property type="entry name" value="HTH_3"/>
    <property type="match status" value="1"/>
</dbReference>
<dbReference type="CDD" id="cd00093">
    <property type="entry name" value="HTH_XRE"/>
    <property type="match status" value="1"/>
</dbReference>
<dbReference type="InterPro" id="IPR014710">
    <property type="entry name" value="RmlC-like_jellyroll"/>
</dbReference>
<dbReference type="STRING" id="152268.A6K24_07530"/>
<evidence type="ECO:0000256" key="3">
    <source>
        <dbReference type="ARBA" id="ARBA00023163"/>
    </source>
</evidence>
<sequence>MKSIQTQIAENLKNIRKLRGYSYDQLAQVTGVSKGMLSQIEKGESSPTVNTLWKIANGLQVSFSSLVEETEPTISVVRLNQKTAVSENNELFQVYPYFPFDSSKKFEIYFMEFKPGCVHTSERHHGSVEEYVLVCEGEATISIHGEEYVLKKGDSMKFQANQSHTYANHTEVTTSCYLLIYYP</sequence>
<proteinExistence type="predicted"/>
<dbReference type="PANTHER" id="PTHR46797">
    <property type="entry name" value="HTH-TYPE TRANSCRIPTIONAL REGULATOR"/>
    <property type="match status" value="1"/>
</dbReference>
<dbReference type="Gene3D" id="1.10.260.40">
    <property type="entry name" value="lambda repressor-like DNA-binding domains"/>
    <property type="match status" value="1"/>
</dbReference>
<evidence type="ECO:0000259" key="4">
    <source>
        <dbReference type="PROSITE" id="PS50943"/>
    </source>
</evidence>
<evidence type="ECO:0000256" key="1">
    <source>
        <dbReference type="ARBA" id="ARBA00023015"/>
    </source>
</evidence>
<dbReference type="OrthoDB" id="9781521at2"/>
<gene>
    <name evidence="5" type="ORF">A6K24_07530</name>
</gene>
<dbReference type="RefSeq" id="WP_066336612.1">
    <property type="nucleotide sequence ID" value="NZ_LWSG01000034.1"/>
</dbReference>
<dbReference type="EMBL" id="LWSG01000034">
    <property type="protein sequence ID" value="OAS83949.1"/>
    <property type="molecule type" value="Genomic_DNA"/>
</dbReference>
<feature type="domain" description="HTH cro/C1-type" evidence="4">
    <location>
        <begin position="12"/>
        <end position="66"/>
    </location>
</feature>
<dbReference type="CDD" id="cd02209">
    <property type="entry name" value="cupin_XRE_C"/>
    <property type="match status" value="1"/>
</dbReference>
<organism evidence="5 6">
    <name type="scientific">Metabacillus litoralis</name>
    <dbReference type="NCBI Taxonomy" id="152268"/>
    <lineage>
        <taxon>Bacteria</taxon>
        <taxon>Bacillati</taxon>
        <taxon>Bacillota</taxon>
        <taxon>Bacilli</taxon>
        <taxon>Bacillales</taxon>
        <taxon>Bacillaceae</taxon>
        <taxon>Metabacillus</taxon>
    </lineage>
</organism>
<dbReference type="PROSITE" id="PS50943">
    <property type="entry name" value="HTH_CROC1"/>
    <property type="match status" value="1"/>
</dbReference>
<dbReference type="InterPro" id="IPR010982">
    <property type="entry name" value="Lambda_DNA-bd_dom_sf"/>
</dbReference>
<dbReference type="InterPro" id="IPR001387">
    <property type="entry name" value="Cro/C1-type_HTH"/>
</dbReference>
<keyword evidence="6" id="KW-1185">Reference proteome</keyword>
<reference evidence="6" key="1">
    <citation type="submission" date="2016-04" db="EMBL/GenBank/DDBJ databases">
        <authorList>
            <person name="Lyu Z."/>
            <person name="Lyu W."/>
        </authorList>
    </citation>
    <scope>NUCLEOTIDE SEQUENCE [LARGE SCALE GENOMIC DNA]</scope>
    <source>
        <strain evidence="6">C44</strain>
    </source>
</reference>
<name>A0A179SSV0_9BACI</name>
<dbReference type="InterPro" id="IPR050807">
    <property type="entry name" value="TransReg_Diox_bact_type"/>
</dbReference>